<comment type="catalytic activity">
    <reaction evidence="1">
        <text>Hydrolyzes the link between N-acetylmuramoyl residues and L-amino acid residues in certain cell-wall glycopeptides.</text>
        <dbReference type="EC" id="3.5.1.28"/>
    </reaction>
</comment>
<dbReference type="GO" id="GO:0008745">
    <property type="term" value="F:N-acetylmuramoyl-L-alanine amidase activity"/>
    <property type="evidence" value="ECO:0007669"/>
    <property type="project" value="UniProtKB-EC"/>
</dbReference>
<dbReference type="PANTHER" id="PTHR30404:SF0">
    <property type="entry name" value="N-ACETYLMURAMOYL-L-ALANINE AMIDASE AMIC"/>
    <property type="match status" value="1"/>
</dbReference>
<feature type="signal peptide" evidence="5">
    <location>
        <begin position="1"/>
        <end position="20"/>
    </location>
</feature>
<organism evidence="7 8">
    <name type="scientific">Roseibacillus ishigakijimensis</name>
    <dbReference type="NCBI Taxonomy" id="454146"/>
    <lineage>
        <taxon>Bacteria</taxon>
        <taxon>Pseudomonadati</taxon>
        <taxon>Verrucomicrobiota</taxon>
        <taxon>Verrucomicrobiia</taxon>
        <taxon>Verrucomicrobiales</taxon>
        <taxon>Verrucomicrobiaceae</taxon>
        <taxon>Roseibacillus</taxon>
    </lineage>
</organism>
<evidence type="ECO:0000256" key="5">
    <source>
        <dbReference type="SAM" id="SignalP"/>
    </source>
</evidence>
<keyword evidence="3" id="KW-0378">Hydrolase</keyword>
<dbReference type="InterPro" id="IPR002508">
    <property type="entry name" value="MurNAc-LAA_cat"/>
</dbReference>
<proteinExistence type="predicted"/>
<dbReference type="EC" id="3.5.1.28" evidence="2"/>
<keyword evidence="5" id="KW-0732">Signal</keyword>
<evidence type="ECO:0000313" key="7">
    <source>
        <dbReference type="EMBL" id="MBK1835489.1"/>
    </source>
</evidence>
<dbReference type="EMBL" id="JAENIO010000057">
    <property type="protein sequence ID" value="MBK1835489.1"/>
    <property type="molecule type" value="Genomic_DNA"/>
</dbReference>
<feature type="region of interest" description="Disordered" evidence="4">
    <location>
        <begin position="129"/>
        <end position="149"/>
    </location>
</feature>
<evidence type="ECO:0000313" key="8">
    <source>
        <dbReference type="Proteomes" id="UP000604083"/>
    </source>
</evidence>
<dbReference type="InterPro" id="IPR050695">
    <property type="entry name" value="N-acetylmuramoyl_amidase_3"/>
</dbReference>
<dbReference type="Pfam" id="PF01520">
    <property type="entry name" value="Amidase_3"/>
    <property type="match status" value="1"/>
</dbReference>
<sequence>MNPRIFVCLLLAFLAPLAPAQQAVTWENVTIGKESYVTVRSIKDFYGFTTMRRAGSKLVLEKRGVRIEFLVGQQSVWMNQIKFVFTYPIKQSGGRYLVHRIDLVKLFDPVMRPHNVCTTPTRIDTVIIDPGHGGRDPGTVSPHGNGNEKDHALAVSRKLAAQLQERGFKVGLTRRDDRYLSLQQRVDYANQFPNALFISIHFNSGGGGRAHGIETFTLSPQGVAHYGRGLKASDFTEKPGNNNDSANVALATAVHSNVIKATGREDRGIRRARYSVLSGVKHPALLLEGGFLSNRVEGSYIRRSDYQDRLAYSIAEAVVKYKMATERAQRR</sequence>
<evidence type="ECO:0000256" key="2">
    <source>
        <dbReference type="ARBA" id="ARBA00011901"/>
    </source>
</evidence>
<dbReference type="SMART" id="SM00646">
    <property type="entry name" value="Ami_3"/>
    <property type="match status" value="1"/>
</dbReference>
<evidence type="ECO:0000256" key="3">
    <source>
        <dbReference type="ARBA" id="ARBA00022801"/>
    </source>
</evidence>
<feature type="domain" description="MurNAc-LAA" evidence="6">
    <location>
        <begin position="186"/>
        <end position="319"/>
    </location>
</feature>
<comment type="caution">
    <text evidence="7">The sequence shown here is derived from an EMBL/GenBank/DDBJ whole genome shotgun (WGS) entry which is preliminary data.</text>
</comment>
<evidence type="ECO:0000256" key="1">
    <source>
        <dbReference type="ARBA" id="ARBA00001561"/>
    </source>
</evidence>
<dbReference type="AlphaFoldDB" id="A0A934VM85"/>
<dbReference type="GO" id="GO:0030288">
    <property type="term" value="C:outer membrane-bounded periplasmic space"/>
    <property type="evidence" value="ECO:0007669"/>
    <property type="project" value="TreeGrafter"/>
</dbReference>
<accession>A0A934VM85</accession>
<evidence type="ECO:0000259" key="6">
    <source>
        <dbReference type="SMART" id="SM00646"/>
    </source>
</evidence>
<dbReference type="SUPFAM" id="SSF53187">
    <property type="entry name" value="Zn-dependent exopeptidases"/>
    <property type="match status" value="1"/>
</dbReference>
<dbReference type="Gene3D" id="3.40.630.40">
    <property type="entry name" value="Zn-dependent exopeptidases"/>
    <property type="match status" value="1"/>
</dbReference>
<gene>
    <name evidence="7" type="ORF">JIN78_15570</name>
</gene>
<evidence type="ECO:0000256" key="4">
    <source>
        <dbReference type="SAM" id="MobiDB-lite"/>
    </source>
</evidence>
<dbReference type="RefSeq" id="WP_200392927.1">
    <property type="nucleotide sequence ID" value="NZ_JAENIO010000057.1"/>
</dbReference>
<protein>
    <recommendedName>
        <fullName evidence="2">N-acetylmuramoyl-L-alanine amidase</fullName>
        <ecNumber evidence="2">3.5.1.28</ecNumber>
    </recommendedName>
</protein>
<keyword evidence="8" id="KW-1185">Reference proteome</keyword>
<feature type="chain" id="PRO_5037713587" description="N-acetylmuramoyl-L-alanine amidase" evidence="5">
    <location>
        <begin position="21"/>
        <end position="331"/>
    </location>
</feature>
<reference evidence="7" key="1">
    <citation type="submission" date="2021-01" db="EMBL/GenBank/DDBJ databases">
        <title>Modified the classification status of verrucomicrobia.</title>
        <authorList>
            <person name="Feng X."/>
        </authorList>
    </citation>
    <scope>NUCLEOTIDE SEQUENCE</scope>
    <source>
        <strain evidence="7">KCTC 12986</strain>
    </source>
</reference>
<dbReference type="CDD" id="cd02696">
    <property type="entry name" value="MurNAc-LAA"/>
    <property type="match status" value="1"/>
</dbReference>
<dbReference type="PANTHER" id="PTHR30404">
    <property type="entry name" value="N-ACETYLMURAMOYL-L-ALANINE AMIDASE"/>
    <property type="match status" value="1"/>
</dbReference>
<dbReference type="GO" id="GO:0009253">
    <property type="term" value="P:peptidoglycan catabolic process"/>
    <property type="evidence" value="ECO:0007669"/>
    <property type="project" value="InterPro"/>
</dbReference>
<dbReference type="Proteomes" id="UP000604083">
    <property type="component" value="Unassembled WGS sequence"/>
</dbReference>
<name>A0A934VM85_9BACT</name>